<reference evidence="1 2" key="1">
    <citation type="journal article" date="2018" name="Nat. Ecol. Evol.">
        <title>Genomic signatures of mitonuclear coevolution across populations of Tigriopus californicus.</title>
        <authorList>
            <person name="Barreto F.S."/>
            <person name="Watson E.T."/>
            <person name="Lima T.G."/>
            <person name="Willett C.S."/>
            <person name="Edmands S."/>
            <person name="Li W."/>
            <person name="Burton R.S."/>
        </authorList>
    </citation>
    <scope>NUCLEOTIDE SEQUENCE [LARGE SCALE GENOMIC DNA]</scope>
    <source>
        <strain evidence="1 2">San Diego</strain>
    </source>
</reference>
<dbReference type="AlphaFoldDB" id="A0A553PSB2"/>
<accession>A0A553PSB2</accession>
<feature type="non-terminal residue" evidence="1">
    <location>
        <position position="1"/>
    </location>
</feature>
<organism evidence="1 2">
    <name type="scientific">Tigriopus californicus</name>
    <name type="common">Marine copepod</name>
    <dbReference type="NCBI Taxonomy" id="6832"/>
    <lineage>
        <taxon>Eukaryota</taxon>
        <taxon>Metazoa</taxon>
        <taxon>Ecdysozoa</taxon>
        <taxon>Arthropoda</taxon>
        <taxon>Crustacea</taxon>
        <taxon>Multicrustacea</taxon>
        <taxon>Hexanauplia</taxon>
        <taxon>Copepoda</taxon>
        <taxon>Harpacticoida</taxon>
        <taxon>Harpacticidae</taxon>
        <taxon>Tigriopus</taxon>
    </lineage>
</organism>
<dbReference type="EMBL" id="VCGU01000001">
    <property type="protein sequence ID" value="TRY80576.1"/>
    <property type="molecule type" value="Genomic_DNA"/>
</dbReference>
<name>A0A553PSB2_TIGCA</name>
<comment type="caution">
    <text evidence="1">The sequence shown here is derived from an EMBL/GenBank/DDBJ whole genome shotgun (WGS) entry which is preliminary data.</text>
</comment>
<proteinExistence type="predicted"/>
<keyword evidence="2" id="KW-1185">Reference proteome</keyword>
<sequence>PSGLAFLFLEEIQTSAVIESHNGVTWSFEAIGKGQIRFVITATNIDNSTWFGVGISNSNNVSQGYQAFKGSTTQESFVKTVHKNHSEVTVDEHSSSGFSIDSYSVNGTTVVANFTTDNLQSLGTTLYVLFLGIGNVNENGTYELSTTDPIASSAITLVGSKKGLNLDNRRCGVRNADDQTKAQTSEICYSAQGDGVVLTFEHQIRVMNINFTQAFGDFRKSLFRGRKRRIELEMSEHFLDRNETTNPFVDWDFEKVFVFEFRAAPNKVGFIASAFVQFGPRAMGKKLTDYKEAWNQWGLKSLGKFILDNNTEVISDAKRCPALASLQKSVPTTIWSASGLNGTRRIQIGQTVDFVCPLERKFSFDNDSFFENDDKYTVLCTTLQQYTAMEEPAWWPKCVKSCWMRLPTPPEYSGLEPIIPDNTIPVGQYGQYKCKNESLGVERGATIHYRVKCLTSQRYWTPGENNWPVCHHRTTTVSPAIRMAFDIQSERRINELNDKNKAYQWREGDEHYVKPLREDHFTQMTLPAALGLLVIVFCCCFCTHRNSPCCSICEDKTKRKKYMVPLKPERPLTA</sequence>
<protein>
    <submittedName>
        <fullName evidence="1">Uncharacterized protein</fullName>
    </submittedName>
</protein>
<gene>
    <name evidence="1" type="ORF">TCAL_10183</name>
</gene>
<evidence type="ECO:0000313" key="2">
    <source>
        <dbReference type="Proteomes" id="UP000318571"/>
    </source>
</evidence>
<evidence type="ECO:0000313" key="1">
    <source>
        <dbReference type="EMBL" id="TRY80576.1"/>
    </source>
</evidence>
<dbReference type="Proteomes" id="UP000318571">
    <property type="component" value="Chromosome 12"/>
</dbReference>